<gene>
    <name evidence="1" type="ORF">CRENBAI_008038</name>
</gene>
<name>A0AAV9QTR8_9TELE</name>
<evidence type="ECO:0000313" key="2">
    <source>
        <dbReference type="Proteomes" id="UP001311232"/>
    </source>
</evidence>
<keyword evidence="2" id="KW-1185">Reference proteome</keyword>
<dbReference type="AlphaFoldDB" id="A0AAV9QTR8"/>
<dbReference type="Proteomes" id="UP001311232">
    <property type="component" value="Unassembled WGS sequence"/>
</dbReference>
<proteinExistence type="predicted"/>
<sequence length="101" mass="11510">MKSVVVTVTFGPYPWGGHWSKNDLTVELPIERSLTRSHQAKQMSYSGQQQISQCITTCHTRKKDKCKSSEILYSHHLEQTALVGVMYTLTENSTCCKELIF</sequence>
<accession>A0AAV9QTR8</accession>
<reference evidence="1 2" key="1">
    <citation type="submission" date="2021-06" db="EMBL/GenBank/DDBJ databases">
        <authorList>
            <person name="Palmer J.M."/>
        </authorList>
    </citation>
    <scope>NUCLEOTIDE SEQUENCE [LARGE SCALE GENOMIC DNA]</scope>
    <source>
        <strain evidence="1 2">MEX-2019</strain>
        <tissue evidence="1">Muscle</tissue>
    </source>
</reference>
<dbReference type="EMBL" id="JAHHUM010002760">
    <property type="protein sequence ID" value="KAK5600878.1"/>
    <property type="molecule type" value="Genomic_DNA"/>
</dbReference>
<comment type="caution">
    <text evidence="1">The sequence shown here is derived from an EMBL/GenBank/DDBJ whole genome shotgun (WGS) entry which is preliminary data.</text>
</comment>
<organism evidence="1 2">
    <name type="scientific">Crenichthys baileyi</name>
    <name type="common">White River springfish</name>
    <dbReference type="NCBI Taxonomy" id="28760"/>
    <lineage>
        <taxon>Eukaryota</taxon>
        <taxon>Metazoa</taxon>
        <taxon>Chordata</taxon>
        <taxon>Craniata</taxon>
        <taxon>Vertebrata</taxon>
        <taxon>Euteleostomi</taxon>
        <taxon>Actinopterygii</taxon>
        <taxon>Neopterygii</taxon>
        <taxon>Teleostei</taxon>
        <taxon>Neoteleostei</taxon>
        <taxon>Acanthomorphata</taxon>
        <taxon>Ovalentaria</taxon>
        <taxon>Atherinomorphae</taxon>
        <taxon>Cyprinodontiformes</taxon>
        <taxon>Goodeidae</taxon>
        <taxon>Crenichthys</taxon>
    </lineage>
</organism>
<protein>
    <submittedName>
        <fullName evidence="1">Uncharacterized protein</fullName>
    </submittedName>
</protein>
<evidence type="ECO:0000313" key="1">
    <source>
        <dbReference type="EMBL" id="KAK5600878.1"/>
    </source>
</evidence>